<protein>
    <submittedName>
        <fullName evidence="1">Uncharacterized protein</fullName>
    </submittedName>
</protein>
<dbReference type="Proteomes" id="UP000281549">
    <property type="component" value="Unassembled WGS sequence"/>
</dbReference>
<dbReference type="AlphaFoldDB" id="A0A4P9YCE3"/>
<reference evidence="2" key="1">
    <citation type="journal article" date="2018" name="Nat. Microbiol.">
        <title>Leveraging single-cell genomics to expand the fungal tree of life.</title>
        <authorList>
            <person name="Ahrendt S.R."/>
            <person name="Quandt C.A."/>
            <person name="Ciobanu D."/>
            <person name="Clum A."/>
            <person name="Salamov A."/>
            <person name="Andreopoulos B."/>
            <person name="Cheng J.F."/>
            <person name="Woyke T."/>
            <person name="Pelin A."/>
            <person name="Henrissat B."/>
            <person name="Reynolds N.K."/>
            <person name="Benny G.L."/>
            <person name="Smith M.E."/>
            <person name="James T.Y."/>
            <person name="Grigoriev I.V."/>
        </authorList>
    </citation>
    <scope>NUCLEOTIDE SEQUENCE [LARGE SCALE GENOMIC DNA]</scope>
    <source>
        <strain evidence="2">CSF55</strain>
    </source>
</reference>
<accession>A0A4P9YCE3</accession>
<organism evidence="1 2">
    <name type="scientific">Rozella allomycis (strain CSF55)</name>
    <dbReference type="NCBI Taxonomy" id="988480"/>
    <lineage>
        <taxon>Eukaryota</taxon>
        <taxon>Fungi</taxon>
        <taxon>Fungi incertae sedis</taxon>
        <taxon>Cryptomycota</taxon>
        <taxon>Cryptomycota incertae sedis</taxon>
        <taxon>Rozella</taxon>
    </lineage>
</organism>
<name>A0A4P9YCE3_ROZAC</name>
<evidence type="ECO:0000313" key="1">
    <source>
        <dbReference type="EMBL" id="RKP16684.1"/>
    </source>
</evidence>
<sequence>MRKSISTIQKLKENGWNDYLVMLMDDAEYFWPGKEKWSKLLCHFFLTVSVHTQIAHVILVQRSSIYNPLYSEGKITRIPDLTFEQVKYMLSFYKNDNNGNVEDLFKILGGRIGHILTYLSEAYFHSLDSPEQSPLVISHIDRVKSICRLLNKNELAELNGFVHRSKIGTNQDKLSTEIVKKTPFFYCDDLNIQWKSPLDAYAVATFFNK</sequence>
<evidence type="ECO:0000313" key="2">
    <source>
        <dbReference type="Proteomes" id="UP000281549"/>
    </source>
</evidence>
<dbReference type="EMBL" id="ML006318">
    <property type="protein sequence ID" value="RKP16684.1"/>
    <property type="molecule type" value="Genomic_DNA"/>
</dbReference>
<proteinExistence type="predicted"/>
<gene>
    <name evidence="1" type="ORF">ROZALSC1DRAFT_24995</name>
</gene>